<keyword evidence="6" id="KW-1185">Reference proteome</keyword>
<feature type="transmembrane region" description="Helical" evidence="3">
    <location>
        <begin position="72"/>
        <end position="90"/>
    </location>
</feature>
<feature type="transmembrane region" description="Helical" evidence="3">
    <location>
        <begin position="119"/>
        <end position="142"/>
    </location>
</feature>
<evidence type="ECO:0000313" key="6">
    <source>
        <dbReference type="Proteomes" id="UP001549097"/>
    </source>
</evidence>
<evidence type="ECO:0000256" key="3">
    <source>
        <dbReference type="SAM" id="Phobius"/>
    </source>
</evidence>
<keyword evidence="3" id="KW-1133">Transmembrane helix</keyword>
<dbReference type="Pfam" id="PF00015">
    <property type="entry name" value="MCPsignal"/>
    <property type="match status" value="1"/>
</dbReference>
<evidence type="ECO:0000259" key="4">
    <source>
        <dbReference type="PROSITE" id="PS50111"/>
    </source>
</evidence>
<dbReference type="Gene3D" id="1.10.287.950">
    <property type="entry name" value="Methyl-accepting chemotaxis protein"/>
    <property type="match status" value="1"/>
</dbReference>
<evidence type="ECO:0000256" key="2">
    <source>
        <dbReference type="PROSITE-ProRule" id="PRU00284"/>
    </source>
</evidence>
<name>A0ABV2LE79_9BACL</name>
<protein>
    <submittedName>
        <fullName evidence="5">Methyl-accepting chemotaxis protein</fullName>
    </submittedName>
</protein>
<keyword evidence="3" id="KW-0472">Membrane</keyword>
<evidence type="ECO:0000313" key="5">
    <source>
        <dbReference type="EMBL" id="MET3726898.1"/>
    </source>
</evidence>
<evidence type="ECO:0000256" key="1">
    <source>
        <dbReference type="ARBA" id="ARBA00023224"/>
    </source>
</evidence>
<keyword evidence="1 2" id="KW-0807">Transducer</keyword>
<dbReference type="RefSeq" id="WP_198768495.1">
    <property type="nucleotide sequence ID" value="NZ_JAEACF010000001.1"/>
</dbReference>
<dbReference type="SMART" id="SM00283">
    <property type="entry name" value="MA"/>
    <property type="match status" value="1"/>
</dbReference>
<accession>A0ABV2LE79</accession>
<reference evidence="5 6" key="1">
    <citation type="submission" date="2024-06" db="EMBL/GenBank/DDBJ databases">
        <title>Genomic Encyclopedia of Type Strains, Phase IV (KMG-IV): sequencing the most valuable type-strain genomes for metagenomic binning, comparative biology and taxonomic classification.</title>
        <authorList>
            <person name="Goeker M."/>
        </authorList>
    </citation>
    <scope>NUCLEOTIDE SEQUENCE [LARGE SCALE GENOMIC DNA]</scope>
    <source>
        <strain evidence="5 6">DSM 100124</strain>
    </source>
</reference>
<dbReference type="InterPro" id="IPR004089">
    <property type="entry name" value="MCPsignal_dom"/>
</dbReference>
<proteinExistence type="predicted"/>
<dbReference type="Proteomes" id="UP001549097">
    <property type="component" value="Unassembled WGS sequence"/>
</dbReference>
<dbReference type="EMBL" id="JBEPMP010000001">
    <property type="protein sequence ID" value="MET3726898.1"/>
    <property type="molecule type" value="Genomic_DNA"/>
</dbReference>
<feature type="transmembrane region" description="Helical" evidence="3">
    <location>
        <begin position="148"/>
        <end position="170"/>
    </location>
</feature>
<feature type="domain" description="Methyl-accepting transducer" evidence="4">
    <location>
        <begin position="214"/>
        <end position="450"/>
    </location>
</feature>
<feature type="transmembrane region" description="Helical" evidence="3">
    <location>
        <begin position="45"/>
        <end position="65"/>
    </location>
</feature>
<dbReference type="SUPFAM" id="SSF58104">
    <property type="entry name" value="Methyl-accepting chemotaxis protein (MCP) signaling domain"/>
    <property type="match status" value="1"/>
</dbReference>
<dbReference type="PANTHER" id="PTHR32089">
    <property type="entry name" value="METHYL-ACCEPTING CHEMOTAXIS PROTEIN MCPB"/>
    <property type="match status" value="1"/>
</dbReference>
<dbReference type="PANTHER" id="PTHR32089:SF112">
    <property type="entry name" value="LYSOZYME-LIKE PROTEIN-RELATED"/>
    <property type="match status" value="1"/>
</dbReference>
<gene>
    <name evidence="5" type="ORF">ABID52_000479</name>
</gene>
<feature type="transmembrane region" description="Helical" evidence="3">
    <location>
        <begin position="96"/>
        <end position="112"/>
    </location>
</feature>
<sequence length="506" mass="56595">MNHQKNKLMLILSTIGLLLTVAIQWVTRTWSINWSEEQLNEYSMILYMAVLVPTVIVVMAWLIYVKNNQHRILPLLITLGLTFISNAMIVSGEGDVVFHFSIFLVVALLSFYEDIKLIFVMTLIFAITHLFAMFVYTSLYFGDHHYHWYMFVLHALYLVFTSSGISWQIYTKLKYTKILQLENEERSDALQAAILHIQNTSKQLVENVNRLTNNTEESSHAIHDVVKSINQIAAGSSEQFARSKESEVQVGGLNNGVSMVIARTERATKSSSSANDLVGKGTNSMIKTKQQIENIHTTIQHVSKTVHHLEKQSSEIGDILTVISEIADQTNLLALNAAIEAARAGDSGRGFAVVADEVRKLAAGSNESAGHISQRIRSIQMEISDVNKVMKDGLEEAQKGMRLVNETELIFEQIYDATNKVTLEVKDISQICNELEKNASHLTDSIQLMAETSREHNLTSEGMMVNSQQQMSAVSELSNVTEQLEGISTNLNSLVMSLNATNKQNK</sequence>
<comment type="caution">
    <text evidence="5">The sequence shown here is derived from an EMBL/GenBank/DDBJ whole genome shotgun (WGS) entry which is preliminary data.</text>
</comment>
<organism evidence="5 6">
    <name type="scientific">Fictibacillus halophilus</name>
    <dbReference type="NCBI Taxonomy" id="1610490"/>
    <lineage>
        <taxon>Bacteria</taxon>
        <taxon>Bacillati</taxon>
        <taxon>Bacillota</taxon>
        <taxon>Bacilli</taxon>
        <taxon>Bacillales</taxon>
        <taxon>Fictibacillaceae</taxon>
        <taxon>Fictibacillus</taxon>
    </lineage>
</organism>
<dbReference type="PROSITE" id="PS50111">
    <property type="entry name" value="CHEMOTAXIS_TRANSDUC_2"/>
    <property type="match status" value="1"/>
</dbReference>
<keyword evidence="3" id="KW-0812">Transmembrane</keyword>
<dbReference type="CDD" id="cd11386">
    <property type="entry name" value="MCP_signal"/>
    <property type="match status" value="1"/>
</dbReference>